<reference evidence="1 2" key="2">
    <citation type="submission" date="2007-09" db="EMBL/GenBank/DDBJ databases">
        <authorList>
            <person name="Fulton L."/>
            <person name="Clifton S."/>
            <person name="Fulton B."/>
            <person name="Xu J."/>
            <person name="Minx P."/>
            <person name="Pepin K.H."/>
            <person name="Johnson M."/>
            <person name="Thiruvilangam P."/>
            <person name="Bhonagiri V."/>
            <person name="Nash W.E."/>
            <person name="Mardis E.R."/>
            <person name="Wilson R.K."/>
        </authorList>
    </citation>
    <scope>NUCLEOTIDE SEQUENCE [LARGE SCALE GENOMIC DNA]</scope>
    <source>
        <strain evidence="1 2">DSM 3991</strain>
    </source>
</reference>
<evidence type="ECO:0000313" key="1">
    <source>
        <dbReference type="EMBL" id="EDP12356.1"/>
    </source>
</evidence>
<evidence type="ECO:0000313" key="2">
    <source>
        <dbReference type="Proteomes" id="UP000004090"/>
    </source>
</evidence>
<organism evidence="1 2">
    <name type="scientific">Amedibacillus dolichus DSM 3991</name>
    <dbReference type="NCBI Taxonomy" id="428127"/>
    <lineage>
        <taxon>Bacteria</taxon>
        <taxon>Bacillati</taxon>
        <taxon>Bacillota</taxon>
        <taxon>Erysipelotrichia</taxon>
        <taxon>Erysipelotrichales</taxon>
        <taxon>Erysipelotrichaceae</taxon>
        <taxon>Amedibacillus</taxon>
    </lineage>
</organism>
<dbReference type="EMBL" id="ABAW02000003">
    <property type="protein sequence ID" value="EDP12356.1"/>
    <property type="molecule type" value="Genomic_DNA"/>
</dbReference>
<dbReference type="STRING" id="428127.EUBDOL_00082"/>
<proteinExistence type="predicted"/>
<gene>
    <name evidence="1" type="ORF">EUBDOL_00082</name>
</gene>
<dbReference type="AlphaFoldDB" id="A8R7V0"/>
<reference evidence="1 2" key="1">
    <citation type="submission" date="2007-09" db="EMBL/GenBank/DDBJ databases">
        <title>Draft genome sequence of Eubacterium dolichum (DSM 3991).</title>
        <authorList>
            <person name="Sudarsanam P."/>
            <person name="Ley R."/>
            <person name="Guruge J."/>
            <person name="Turnbaugh P.J."/>
            <person name="Mahowald M."/>
            <person name="Liep D."/>
            <person name="Gordon J."/>
        </authorList>
    </citation>
    <scope>NUCLEOTIDE SEQUENCE [LARGE SCALE GENOMIC DNA]</scope>
    <source>
        <strain evidence="1 2">DSM 3991</strain>
    </source>
</reference>
<protein>
    <submittedName>
        <fullName evidence="1">Uncharacterized protein</fullName>
    </submittedName>
</protein>
<dbReference type="HOGENOM" id="CLU_3135767_0_0_9"/>
<accession>A8R7V0</accession>
<sequence>MLHIFLRAIRKRINNKKNKKNAKMYCEIEKGGIYFKCRDRKEWQHVYVD</sequence>
<name>A8R7V0_9FIRM</name>
<dbReference type="Proteomes" id="UP000004090">
    <property type="component" value="Unassembled WGS sequence"/>
</dbReference>
<comment type="caution">
    <text evidence="1">The sequence shown here is derived from an EMBL/GenBank/DDBJ whole genome shotgun (WGS) entry which is preliminary data.</text>
</comment>